<dbReference type="InterPro" id="IPR039425">
    <property type="entry name" value="RNA_pol_sigma-70-like"/>
</dbReference>
<dbReference type="GO" id="GO:0006352">
    <property type="term" value="P:DNA-templated transcription initiation"/>
    <property type="evidence" value="ECO:0007669"/>
    <property type="project" value="InterPro"/>
</dbReference>
<dbReference type="PANTHER" id="PTHR43133">
    <property type="entry name" value="RNA POLYMERASE ECF-TYPE SIGMA FACTO"/>
    <property type="match status" value="1"/>
</dbReference>
<dbReference type="GO" id="GO:0016987">
    <property type="term" value="F:sigma factor activity"/>
    <property type="evidence" value="ECO:0007669"/>
    <property type="project" value="UniProtKB-KW"/>
</dbReference>
<dbReference type="InterPro" id="IPR013249">
    <property type="entry name" value="RNA_pol_sigma70_r4_t2"/>
</dbReference>
<dbReference type="InterPro" id="IPR036388">
    <property type="entry name" value="WH-like_DNA-bd_sf"/>
</dbReference>
<feature type="region of interest" description="Disordered" evidence="5">
    <location>
        <begin position="20"/>
        <end position="64"/>
    </location>
</feature>
<keyword evidence="2" id="KW-0805">Transcription regulation</keyword>
<proteinExistence type="inferred from homology"/>
<dbReference type="STRING" id="1122125.GCA_000423185_04487"/>
<evidence type="ECO:0000313" key="9">
    <source>
        <dbReference type="Proteomes" id="UP000196655"/>
    </source>
</evidence>
<dbReference type="SUPFAM" id="SSF88659">
    <property type="entry name" value="Sigma3 and sigma4 domains of RNA polymerase sigma factors"/>
    <property type="match status" value="1"/>
</dbReference>
<keyword evidence="3" id="KW-0731">Sigma factor</keyword>
<organism evidence="8 9">
    <name type="scientific">Inquilinus limosus</name>
    <dbReference type="NCBI Taxonomy" id="171674"/>
    <lineage>
        <taxon>Bacteria</taxon>
        <taxon>Pseudomonadati</taxon>
        <taxon>Pseudomonadota</taxon>
        <taxon>Alphaproteobacteria</taxon>
        <taxon>Rhodospirillales</taxon>
        <taxon>Rhodospirillaceae</taxon>
        <taxon>Inquilinus</taxon>
    </lineage>
</organism>
<dbReference type="InterPro" id="IPR013325">
    <property type="entry name" value="RNA_pol_sigma_r2"/>
</dbReference>
<feature type="region of interest" description="Disordered" evidence="5">
    <location>
        <begin position="85"/>
        <end position="115"/>
    </location>
</feature>
<dbReference type="GO" id="GO:0003677">
    <property type="term" value="F:DNA binding"/>
    <property type="evidence" value="ECO:0007669"/>
    <property type="project" value="InterPro"/>
</dbReference>
<dbReference type="Gene3D" id="1.10.10.10">
    <property type="entry name" value="Winged helix-like DNA-binding domain superfamily/Winged helix DNA-binding domain"/>
    <property type="match status" value="1"/>
</dbReference>
<evidence type="ECO:0000259" key="7">
    <source>
        <dbReference type="Pfam" id="PF22029"/>
    </source>
</evidence>
<accession>A0A211YUK1</accession>
<dbReference type="InterPro" id="IPR053866">
    <property type="entry name" value="PhyR_sigma2"/>
</dbReference>
<sequence length="291" mass="31247">MSIVLDGHELRLGDVLEIPPGGCARRGGVEQPESRHDGQHRDRTDRHEELQNSGAEAGRDGPCHSCDVRDAAVIPRNRAKIFTSGTRRGAVSRVNASARADDPQQQGGGMSDPADHVRGALLASLPRLRAFTRALAGSPSDGDDLLQATCERALERAHQAAAAATLQGWIFRIAYNLHLDRMRAGRRRGETAEPVDPDTLLGGDAEAEVEATLMLATVQRAIDQLPEDQRSVLLAVSAGGLSYTAAAEALDVPIGTVTSRLHRARQALQHLLSRRPVPVAVMAARYSGRRP</sequence>
<dbReference type="NCBIfam" id="TIGR02937">
    <property type="entry name" value="sigma70-ECF"/>
    <property type="match status" value="1"/>
</dbReference>
<feature type="compositionally biased region" description="Basic and acidic residues" evidence="5">
    <location>
        <begin position="32"/>
        <end position="50"/>
    </location>
</feature>
<evidence type="ECO:0000256" key="2">
    <source>
        <dbReference type="ARBA" id="ARBA00023015"/>
    </source>
</evidence>
<evidence type="ECO:0000259" key="6">
    <source>
        <dbReference type="Pfam" id="PF08281"/>
    </source>
</evidence>
<dbReference type="Pfam" id="PF22029">
    <property type="entry name" value="PhyR_sigma2"/>
    <property type="match status" value="1"/>
</dbReference>
<evidence type="ECO:0000256" key="4">
    <source>
        <dbReference type="ARBA" id="ARBA00023163"/>
    </source>
</evidence>
<dbReference type="AlphaFoldDB" id="A0A211YUK1"/>
<dbReference type="Proteomes" id="UP000196655">
    <property type="component" value="Unassembled WGS sequence"/>
</dbReference>
<protein>
    <recommendedName>
        <fullName evidence="10">RNA polymerase subunit sigma-70</fullName>
    </recommendedName>
</protein>
<dbReference type="Gene3D" id="1.10.1740.10">
    <property type="match status" value="1"/>
</dbReference>
<dbReference type="PANTHER" id="PTHR43133:SF25">
    <property type="entry name" value="RNA POLYMERASE SIGMA FACTOR RFAY-RELATED"/>
    <property type="match status" value="1"/>
</dbReference>
<evidence type="ECO:0000256" key="3">
    <source>
        <dbReference type="ARBA" id="ARBA00023082"/>
    </source>
</evidence>
<dbReference type="Pfam" id="PF08281">
    <property type="entry name" value="Sigma70_r4_2"/>
    <property type="match status" value="1"/>
</dbReference>
<keyword evidence="4" id="KW-0804">Transcription</keyword>
<dbReference type="InterPro" id="IPR013324">
    <property type="entry name" value="RNA_pol_sigma_r3/r4-like"/>
</dbReference>
<dbReference type="EMBL" id="NHON01000163">
    <property type="protein sequence ID" value="OWJ56621.1"/>
    <property type="molecule type" value="Genomic_DNA"/>
</dbReference>
<keyword evidence="9" id="KW-1185">Reference proteome</keyword>
<reference evidence="9" key="1">
    <citation type="submission" date="2017-05" db="EMBL/GenBank/DDBJ databases">
        <authorList>
            <person name="Macchi M."/>
            <person name="Festa S."/>
            <person name="Coppotelli B.M."/>
            <person name="Morelli I.S."/>
        </authorList>
    </citation>
    <scope>NUCLEOTIDE SEQUENCE [LARGE SCALE GENOMIC DNA]</scope>
    <source>
        <strain evidence="9">I</strain>
    </source>
</reference>
<comment type="similarity">
    <text evidence="1">Belongs to the sigma-70 factor family. ECF subfamily.</text>
</comment>
<dbReference type="SUPFAM" id="SSF88946">
    <property type="entry name" value="Sigma2 domain of RNA polymerase sigma factors"/>
    <property type="match status" value="1"/>
</dbReference>
<dbReference type="InterPro" id="IPR014284">
    <property type="entry name" value="RNA_pol_sigma-70_dom"/>
</dbReference>
<evidence type="ECO:0000256" key="1">
    <source>
        <dbReference type="ARBA" id="ARBA00010641"/>
    </source>
</evidence>
<evidence type="ECO:0000256" key="5">
    <source>
        <dbReference type="SAM" id="MobiDB-lite"/>
    </source>
</evidence>
<evidence type="ECO:0008006" key="10">
    <source>
        <dbReference type="Google" id="ProtNLM"/>
    </source>
</evidence>
<feature type="domain" description="RNA polymerase sigma factor 70 region 4 type 2" evidence="6">
    <location>
        <begin position="218"/>
        <end position="268"/>
    </location>
</feature>
<dbReference type="CDD" id="cd06171">
    <property type="entry name" value="Sigma70_r4"/>
    <property type="match status" value="1"/>
</dbReference>
<feature type="domain" description="PhyR sigma2" evidence="7">
    <location>
        <begin position="123"/>
        <end position="173"/>
    </location>
</feature>
<name>A0A211YUK1_9PROT</name>
<gene>
    <name evidence="8" type="ORF">BWR60_34795</name>
</gene>
<evidence type="ECO:0000313" key="8">
    <source>
        <dbReference type="EMBL" id="OWJ56621.1"/>
    </source>
</evidence>
<comment type="caution">
    <text evidence="8">The sequence shown here is derived from an EMBL/GenBank/DDBJ whole genome shotgun (WGS) entry which is preliminary data.</text>
</comment>